<dbReference type="InterPro" id="IPR008969">
    <property type="entry name" value="CarboxyPept-like_regulatory"/>
</dbReference>
<dbReference type="EMBL" id="UFSX01000002">
    <property type="protein sequence ID" value="SUV43586.1"/>
    <property type="molecule type" value="Genomic_DNA"/>
</dbReference>
<dbReference type="InterPro" id="IPR023997">
    <property type="entry name" value="TonB-dep_OMP_SusC/RagA_CS"/>
</dbReference>
<comment type="subcellular location">
    <subcellularLocation>
        <location evidence="1 7">Cell outer membrane</location>
        <topology evidence="1 7">Multi-pass membrane protein</topology>
    </subcellularLocation>
</comment>
<evidence type="ECO:0000259" key="8">
    <source>
        <dbReference type="Pfam" id="PF07715"/>
    </source>
</evidence>
<keyword evidence="6 7" id="KW-0998">Cell outer membrane</keyword>
<evidence type="ECO:0000313" key="9">
    <source>
        <dbReference type="EMBL" id="SUV43586.1"/>
    </source>
</evidence>
<dbReference type="NCBIfam" id="TIGR04057">
    <property type="entry name" value="SusC_RagA_signa"/>
    <property type="match status" value="1"/>
</dbReference>
<dbReference type="InterPro" id="IPR023996">
    <property type="entry name" value="TonB-dep_OMP_SusC/RagA"/>
</dbReference>
<dbReference type="Gene3D" id="2.170.130.10">
    <property type="entry name" value="TonB-dependent receptor, plug domain"/>
    <property type="match status" value="1"/>
</dbReference>
<dbReference type="NCBIfam" id="TIGR04056">
    <property type="entry name" value="OMP_RagA_SusC"/>
    <property type="match status" value="1"/>
</dbReference>
<keyword evidence="5 7" id="KW-0472">Membrane</keyword>
<dbReference type="Gene3D" id="2.60.40.1120">
    <property type="entry name" value="Carboxypeptidase-like, regulatory domain"/>
    <property type="match status" value="1"/>
</dbReference>
<reference evidence="9 10" key="1">
    <citation type="submission" date="2018-06" db="EMBL/GenBank/DDBJ databases">
        <authorList>
            <consortium name="Pathogen Informatics"/>
            <person name="Doyle S."/>
        </authorList>
    </citation>
    <scope>NUCLEOTIDE SEQUENCE [LARGE SCALE GENOMIC DNA]</scope>
    <source>
        <strain evidence="9 10">NCTC11155</strain>
    </source>
</reference>
<dbReference type="RefSeq" id="WP_004292321.1">
    <property type="nucleotide sequence ID" value="NZ_CABKNQ010000017.1"/>
</dbReference>
<dbReference type="Pfam" id="PF07715">
    <property type="entry name" value="Plug"/>
    <property type="match status" value="1"/>
</dbReference>
<dbReference type="SUPFAM" id="SSF56935">
    <property type="entry name" value="Porins"/>
    <property type="match status" value="1"/>
</dbReference>
<keyword evidence="3 7" id="KW-1134">Transmembrane beta strand</keyword>
<evidence type="ECO:0000256" key="6">
    <source>
        <dbReference type="ARBA" id="ARBA00023237"/>
    </source>
</evidence>
<evidence type="ECO:0000256" key="7">
    <source>
        <dbReference type="PROSITE-ProRule" id="PRU01360"/>
    </source>
</evidence>
<dbReference type="AlphaFoldDB" id="A0A380ZF68"/>
<protein>
    <submittedName>
        <fullName evidence="9">TonB dependent outer membrane exported protein</fullName>
    </submittedName>
</protein>
<dbReference type="InterPro" id="IPR037066">
    <property type="entry name" value="Plug_dom_sf"/>
</dbReference>
<evidence type="ECO:0000256" key="3">
    <source>
        <dbReference type="ARBA" id="ARBA00022452"/>
    </source>
</evidence>
<dbReference type="FunFam" id="2.60.40.1120:FF:000003">
    <property type="entry name" value="Outer membrane protein Omp121"/>
    <property type="match status" value="1"/>
</dbReference>
<dbReference type="PROSITE" id="PS52016">
    <property type="entry name" value="TONB_DEPENDENT_REC_3"/>
    <property type="match status" value="1"/>
</dbReference>
<feature type="domain" description="TonB-dependent receptor plug" evidence="8">
    <location>
        <begin position="115"/>
        <end position="222"/>
    </location>
</feature>
<dbReference type="Proteomes" id="UP000254424">
    <property type="component" value="Unassembled WGS sequence"/>
</dbReference>
<accession>A0A380ZF68</accession>
<dbReference type="OrthoDB" id="9768177at2"/>
<evidence type="ECO:0000256" key="5">
    <source>
        <dbReference type="ARBA" id="ARBA00023136"/>
    </source>
</evidence>
<keyword evidence="4 7" id="KW-0812">Transmembrane</keyword>
<keyword evidence="2 7" id="KW-0813">Transport</keyword>
<evidence type="ECO:0000256" key="1">
    <source>
        <dbReference type="ARBA" id="ARBA00004571"/>
    </source>
</evidence>
<name>A0A380ZF68_9BACE</name>
<dbReference type="InterPro" id="IPR012910">
    <property type="entry name" value="Plug_dom"/>
</dbReference>
<organism evidence="9 10">
    <name type="scientific">Bacteroides eggerthii</name>
    <dbReference type="NCBI Taxonomy" id="28111"/>
    <lineage>
        <taxon>Bacteria</taxon>
        <taxon>Pseudomonadati</taxon>
        <taxon>Bacteroidota</taxon>
        <taxon>Bacteroidia</taxon>
        <taxon>Bacteroidales</taxon>
        <taxon>Bacteroidaceae</taxon>
        <taxon>Bacteroides</taxon>
    </lineage>
</organism>
<evidence type="ECO:0000313" key="10">
    <source>
        <dbReference type="Proteomes" id="UP000254424"/>
    </source>
</evidence>
<gene>
    <name evidence="9" type="ORF">NCTC11155_02984</name>
</gene>
<dbReference type="Gene3D" id="2.40.170.20">
    <property type="entry name" value="TonB-dependent receptor, beta-barrel domain"/>
    <property type="match status" value="1"/>
</dbReference>
<evidence type="ECO:0000256" key="2">
    <source>
        <dbReference type="ARBA" id="ARBA00022448"/>
    </source>
</evidence>
<dbReference type="InterPro" id="IPR036942">
    <property type="entry name" value="Beta-barrel_TonB_sf"/>
</dbReference>
<dbReference type="InterPro" id="IPR039426">
    <property type="entry name" value="TonB-dep_rcpt-like"/>
</dbReference>
<sequence>MKNVLFFLMAFLFECQIVAQEVIIRGSVADAADGSPLIGANVLVKGTSVGTITDVEGKFSLKVPKGTSKLTFSCVGYQEQEVALKANQTMLDVSMREDSELLDEVVVIGYGGAKKSDLTGAVSVLESSDLLDANPLSVSQGLQGKIAGVNVTQTDGAPGAGMNILIRGINSFSTSTEPLYVVDGVPFEGASSLINPSDIETLTVLKDASSTAIYGSRGANGVILITTKQGKRGNDRIEFSANYGFSNVLKRINVLDGPTYIRYRNEAVSNYMYYDNADDELPYPITGPGYYDPAQGYYRPSYEDFENGYLNGTGTDWQDVIYKTGVTQEYNLSISGASEKGNYSVSGGYYNQKGVIEGSGYSRISLRTNINRNLRDFIRVGTSTSVVRSVGDYVKASTSSNSVVRSALWYPSDLPIYDENIEGGFTRVDWLAANPYLQIRDSKDQTVTYNIFSSNYLEVDILKSLKFKQTAGVSYVGNNNYSYYGSTTLDGRNAPNGKASQSDSWSTRLVMESMLTYDKVFKKDHHLNVMAAFTAERSDYGSKAISVYDFDNDYLLMWNLGAAKKQNKPSSGRGMSSLASVLGRVNYNLKERYLFTASFRYDGSSKFSKDNRWAFFPSVALAWRASEESFIKNWNVFSNLKLRASYGQTGNQAIGSYQTVSSLSPVGSALNGSIVSGGVDSFLNNTQLIWETTEQTDLGLEMGFFDNRLNFTVDLYHKKTRDLLQNIIIPSSTGFGSKIVNSGNMINRGLELSMKAFIIAQKNFGWDINANIAFNKNKIKGLKTDQFAQALWSDVDQVFIQRNNCPVGYIYGYVEDGFYDNEAEVRADPAYANASSAVIRSKLGEIKYKDLDGKPGITSDDRTIIGDVNPNFTFGFTNNFQWKDLSLSMFFQGSVGNDIFNGNLMEQKMVEVSNITQEAYDTRWTPDNYENAKWPKPTENMSRQLQVSDRFVEDGSYLRLKSLNVEYKFRSPVKFVNSLTVGVTMTNLFTISNYSWYDPEVNAFGGDASRRGVDVFSYPSNRTYSLNFKLVL</sequence>
<dbReference type="STRING" id="483216.BACEGG_03696"/>
<comment type="similarity">
    <text evidence="7">Belongs to the TonB-dependent receptor family.</text>
</comment>
<evidence type="ECO:0000256" key="4">
    <source>
        <dbReference type="ARBA" id="ARBA00022692"/>
    </source>
</evidence>
<dbReference type="GeneID" id="93069725"/>
<dbReference type="GO" id="GO:0009279">
    <property type="term" value="C:cell outer membrane"/>
    <property type="evidence" value="ECO:0007669"/>
    <property type="project" value="UniProtKB-SubCell"/>
</dbReference>
<dbReference type="Pfam" id="PF13715">
    <property type="entry name" value="CarbopepD_reg_2"/>
    <property type="match status" value="1"/>
</dbReference>
<proteinExistence type="inferred from homology"/>
<dbReference type="SUPFAM" id="SSF49464">
    <property type="entry name" value="Carboxypeptidase regulatory domain-like"/>
    <property type="match status" value="1"/>
</dbReference>
<dbReference type="FunFam" id="2.170.130.10:FF:000008">
    <property type="entry name" value="SusC/RagA family TonB-linked outer membrane protein"/>
    <property type="match status" value="1"/>
</dbReference>